<organism evidence="4 5">
    <name type="scientific">Paenibacillus cellulosilyticus</name>
    <dbReference type="NCBI Taxonomy" id="375489"/>
    <lineage>
        <taxon>Bacteria</taxon>
        <taxon>Bacillati</taxon>
        <taxon>Bacillota</taxon>
        <taxon>Bacilli</taxon>
        <taxon>Bacillales</taxon>
        <taxon>Paenibacillaceae</taxon>
        <taxon>Paenibacillus</taxon>
    </lineage>
</organism>
<dbReference type="Pfam" id="PF00534">
    <property type="entry name" value="Glycos_transf_1"/>
    <property type="match status" value="1"/>
</dbReference>
<feature type="domain" description="Glycosyltransferase subfamily 4-like N-terminal" evidence="3">
    <location>
        <begin position="86"/>
        <end position="164"/>
    </location>
</feature>
<dbReference type="GO" id="GO:0016757">
    <property type="term" value="F:glycosyltransferase activity"/>
    <property type="evidence" value="ECO:0007669"/>
    <property type="project" value="InterPro"/>
</dbReference>
<dbReference type="InterPro" id="IPR001296">
    <property type="entry name" value="Glyco_trans_1"/>
</dbReference>
<evidence type="ECO:0000313" key="5">
    <source>
        <dbReference type="Proteomes" id="UP000246635"/>
    </source>
</evidence>
<keyword evidence="5" id="KW-1185">Reference proteome</keyword>
<dbReference type="CDD" id="cd03809">
    <property type="entry name" value="GT4_MtfB-like"/>
    <property type="match status" value="1"/>
</dbReference>
<dbReference type="AlphaFoldDB" id="A0A2V2YL56"/>
<dbReference type="RefSeq" id="WP_110047010.1">
    <property type="nucleotide sequence ID" value="NZ_CP054613.1"/>
</dbReference>
<gene>
    <name evidence="4" type="ORF">DFQ01_13455</name>
</gene>
<dbReference type="Gene3D" id="3.40.50.2000">
    <property type="entry name" value="Glycogen Phosphorylase B"/>
    <property type="match status" value="2"/>
</dbReference>
<dbReference type="OrthoDB" id="9797829at2"/>
<evidence type="ECO:0000259" key="3">
    <source>
        <dbReference type="Pfam" id="PF13439"/>
    </source>
</evidence>
<evidence type="ECO:0000313" key="4">
    <source>
        <dbReference type="EMBL" id="PWV93816.1"/>
    </source>
</evidence>
<proteinExistence type="predicted"/>
<protein>
    <submittedName>
        <fullName evidence="4">Glycosyltransferase involved in cell wall biosynthesis</fullName>
    </submittedName>
</protein>
<sequence>MRHINSLFLSDHPTGLGVYSREVLNRNVDFFNDNHFNALLTNNEITVGTRMNSEQYVNRRIALNPVLRSLYLNTINSDFMYSFTHHGRTVKKKGAQIITIHDLIPLHFPNQYKGQYYYYKYLLPKTIKYSDKIITISEATKVDILNHYTVDEDKITVIHNGFEHSQAKPSEDHIASMHDHPYFLMVGTTFPHKNLDTVLRAFNMIKDQIELDCIIVGRKSPYYESLEKVIHQLGLEHRVKLLGYVNDSQLEWLYRNASVFVYPSLYEGFGLPILEAMAKEIPVLCSDTSSLPEISGGASILFNPRNETEIAERIIEICNNGVLKHEFITKGTENLRRFSWDITSEKIKDEIAAMI</sequence>
<dbReference type="Pfam" id="PF13439">
    <property type="entry name" value="Glyco_transf_4"/>
    <property type="match status" value="1"/>
</dbReference>
<dbReference type="InterPro" id="IPR028098">
    <property type="entry name" value="Glyco_trans_4-like_N"/>
</dbReference>
<accession>A0A2V2YL56</accession>
<dbReference type="PANTHER" id="PTHR46401">
    <property type="entry name" value="GLYCOSYLTRANSFERASE WBBK-RELATED"/>
    <property type="match status" value="1"/>
</dbReference>
<evidence type="ECO:0000256" key="1">
    <source>
        <dbReference type="ARBA" id="ARBA00022679"/>
    </source>
</evidence>
<dbReference type="Proteomes" id="UP000246635">
    <property type="component" value="Unassembled WGS sequence"/>
</dbReference>
<dbReference type="PANTHER" id="PTHR46401:SF2">
    <property type="entry name" value="GLYCOSYLTRANSFERASE WBBK-RELATED"/>
    <property type="match status" value="1"/>
</dbReference>
<comment type="caution">
    <text evidence="4">The sequence shown here is derived from an EMBL/GenBank/DDBJ whole genome shotgun (WGS) entry which is preliminary data.</text>
</comment>
<evidence type="ECO:0000259" key="2">
    <source>
        <dbReference type="Pfam" id="PF00534"/>
    </source>
</evidence>
<keyword evidence="1 4" id="KW-0808">Transferase</keyword>
<reference evidence="4 5" key="1">
    <citation type="submission" date="2018-05" db="EMBL/GenBank/DDBJ databases">
        <title>Genomic Encyclopedia of Type Strains, Phase III (KMG-III): the genomes of soil and plant-associated and newly described type strains.</title>
        <authorList>
            <person name="Whitman W."/>
        </authorList>
    </citation>
    <scope>NUCLEOTIDE SEQUENCE [LARGE SCALE GENOMIC DNA]</scope>
    <source>
        <strain evidence="4 5">CECT 5696</strain>
    </source>
</reference>
<feature type="domain" description="Glycosyl transferase family 1" evidence="2">
    <location>
        <begin position="178"/>
        <end position="332"/>
    </location>
</feature>
<dbReference type="SUPFAM" id="SSF53756">
    <property type="entry name" value="UDP-Glycosyltransferase/glycogen phosphorylase"/>
    <property type="match status" value="1"/>
</dbReference>
<dbReference type="EMBL" id="QGTQ01000034">
    <property type="protein sequence ID" value="PWV93816.1"/>
    <property type="molecule type" value="Genomic_DNA"/>
</dbReference>
<name>A0A2V2YL56_9BACL</name>